<reference evidence="1 2" key="1">
    <citation type="submission" date="2020-10" db="EMBL/GenBank/DDBJ databases">
        <title>Connecting structure to function with the recovery of over 1000 high-quality activated sludge metagenome-assembled genomes encoding full-length rRNA genes using long-read sequencing.</title>
        <authorList>
            <person name="Singleton C.M."/>
            <person name="Petriglieri F."/>
            <person name="Kristensen J.M."/>
            <person name="Kirkegaard R.H."/>
            <person name="Michaelsen T.Y."/>
            <person name="Andersen M.H."/>
            <person name="Karst S.M."/>
            <person name="Dueholm M.S."/>
            <person name="Nielsen P.H."/>
            <person name="Albertsen M."/>
        </authorList>
    </citation>
    <scope>NUCLEOTIDE SEQUENCE [LARGE SCALE GENOMIC DNA]</scope>
    <source>
        <strain evidence="1">Fred_18-Q3-R57-64_BAT3C.720</strain>
    </source>
</reference>
<dbReference type="SUPFAM" id="SSF48371">
    <property type="entry name" value="ARM repeat"/>
    <property type="match status" value="1"/>
</dbReference>
<dbReference type="EMBL" id="JADJOT010000012">
    <property type="protein sequence ID" value="MBK7956220.1"/>
    <property type="molecule type" value="Genomic_DNA"/>
</dbReference>
<dbReference type="InterPro" id="IPR011989">
    <property type="entry name" value="ARM-like"/>
</dbReference>
<proteinExistence type="predicted"/>
<dbReference type="InterPro" id="IPR016024">
    <property type="entry name" value="ARM-type_fold"/>
</dbReference>
<evidence type="ECO:0000313" key="2">
    <source>
        <dbReference type="Proteomes" id="UP000706151"/>
    </source>
</evidence>
<protein>
    <submittedName>
        <fullName evidence="1">HEAT repeat domain-containing protein</fullName>
    </submittedName>
</protein>
<gene>
    <name evidence="1" type="ORF">IPK02_21005</name>
</gene>
<evidence type="ECO:0000313" key="1">
    <source>
        <dbReference type="EMBL" id="MBK7956220.1"/>
    </source>
</evidence>
<dbReference type="Proteomes" id="UP000706151">
    <property type="component" value="Unassembled WGS sequence"/>
</dbReference>
<dbReference type="AlphaFoldDB" id="A0A935TAU6"/>
<dbReference type="Gene3D" id="1.25.10.10">
    <property type="entry name" value="Leucine-rich Repeat Variant"/>
    <property type="match status" value="1"/>
</dbReference>
<accession>A0A935TAU6</accession>
<dbReference type="Pfam" id="PF13646">
    <property type="entry name" value="HEAT_2"/>
    <property type="match status" value="1"/>
</dbReference>
<organism evidence="1 2">
    <name type="scientific">Candidatus Accumulibacter affinis</name>
    <dbReference type="NCBI Taxonomy" id="2954384"/>
    <lineage>
        <taxon>Bacteria</taxon>
        <taxon>Pseudomonadati</taxon>
        <taxon>Pseudomonadota</taxon>
        <taxon>Betaproteobacteria</taxon>
        <taxon>Candidatus Accumulibacter</taxon>
    </lineage>
</organism>
<name>A0A935TAU6_9PROT</name>
<comment type="caution">
    <text evidence="1">The sequence shown here is derived from an EMBL/GenBank/DDBJ whole genome shotgun (WGS) entry which is preliminary data.</text>
</comment>
<sequence length="499" mass="56160">MLQILLFVMRFAPTKALKESTAWTLARMCPDTEVVPLIDTAIRAAVKGHFDTSRAILNACMSRRSTLYYKSFGKVNVGILVAAVIKSASQLIKIELYADRLRGQKWDLRKKSGAVARFCELKEILNKFFEERARKRLFYLESILNEFFSNWEFHESTKSLMPELIQLAQSENYYAKFAEQALAKIGGPEATPILLNKLSVSSPIETVRAACALSDIRSVKPFCNCLLGVTAELDRLRVEHPYLSDRQSNFISYGTTDYGRKYKISRLEEYGKLLIEALATLKSRDAISPLEQLLPRPDFGFMVFTALSKIDSYWDKETSIKTLTSALKSDFGEIRAMAIRNLRTRKGPIVLDALIGALNDKSVDLRWAAGDALRDMTEIDQLDPVANAMHAGTLGSGIHIIWRSESQIHGRTYSSSAIWQLQLGLPEKIVYYTNRSIRAQTKLTDLIECGISASNDTREAYDYEPTLMRLVQPEIDSFKQLLRNAVLSRGGGGARPSLQ</sequence>